<dbReference type="HOGENOM" id="CLU_2068761_0_0_9"/>
<accession>R8W5A6</accession>
<evidence type="ECO:0000313" key="1">
    <source>
        <dbReference type="EMBL" id="EOQ38332.1"/>
    </source>
</evidence>
<dbReference type="AlphaFoldDB" id="R8W5A6"/>
<organism evidence="1 2">
    <name type="scientific">Butyricicoccus pullicaecorum 1.2</name>
    <dbReference type="NCBI Taxonomy" id="1203606"/>
    <lineage>
        <taxon>Bacteria</taxon>
        <taxon>Bacillati</taxon>
        <taxon>Bacillota</taxon>
        <taxon>Clostridia</taxon>
        <taxon>Eubacteriales</taxon>
        <taxon>Butyricicoccaceae</taxon>
        <taxon>Butyricicoccus</taxon>
    </lineage>
</organism>
<dbReference type="InterPro" id="IPR049197">
    <property type="entry name" value="DUF6864"/>
</dbReference>
<sequence length="118" mass="13389">MELKLSSGNHTILDSGTVIAYNNASEISFDVKMDDTFGFTVILSFVEAENKLQKLETSVVENIITFTCTNFNNPIGTGLPKAMELATFNDKKVYFNFWVFELGQQSLKQVSYTFYMEK</sequence>
<proteinExistence type="predicted"/>
<evidence type="ECO:0000313" key="2">
    <source>
        <dbReference type="Proteomes" id="UP000013981"/>
    </source>
</evidence>
<dbReference type="Pfam" id="PF21732">
    <property type="entry name" value="DUF6864"/>
    <property type="match status" value="1"/>
</dbReference>
<name>R8W5A6_9FIRM</name>
<gene>
    <name evidence="1" type="ORF">HMPREF1526_01362</name>
</gene>
<reference evidence="1 2" key="1">
    <citation type="submission" date="2013-01" db="EMBL/GenBank/DDBJ databases">
        <title>The Genome Sequence of Butyricicoccus pullicaecorum 1.2.</title>
        <authorList>
            <consortium name="The Broad Institute Genome Sequencing Platform"/>
            <person name="Earl A."/>
            <person name="Ward D."/>
            <person name="Feldgarden M."/>
            <person name="Gevers D."/>
            <person name="Van Immerseel F."/>
            <person name="Eeckhaut V."/>
            <person name="Walker B."/>
            <person name="Young S.K."/>
            <person name="Zeng Q."/>
            <person name="Gargeya S."/>
            <person name="Fitzgerald M."/>
            <person name="Haas B."/>
            <person name="Abouelleil A."/>
            <person name="Alvarado L."/>
            <person name="Arachchi H.M."/>
            <person name="Berlin A.M."/>
            <person name="Chapman S.B."/>
            <person name="Dewar J."/>
            <person name="Goldberg J."/>
            <person name="Griggs A."/>
            <person name="Gujja S."/>
            <person name="Hansen M."/>
            <person name="Howarth C."/>
            <person name="Imamovic A."/>
            <person name="Larimer J."/>
            <person name="McCowan C."/>
            <person name="Murphy C."/>
            <person name="Neiman D."/>
            <person name="Pearson M."/>
            <person name="Priest M."/>
            <person name="Roberts A."/>
            <person name="Saif S."/>
            <person name="Shea T."/>
            <person name="Sisk P."/>
            <person name="Sykes S."/>
            <person name="Wortman J."/>
            <person name="Nusbaum C."/>
            <person name="Birren B."/>
        </authorList>
    </citation>
    <scope>NUCLEOTIDE SEQUENCE [LARGE SCALE GENOMIC DNA]</scope>
    <source>
        <strain evidence="1 2">1.2</strain>
    </source>
</reference>
<dbReference type="RefSeq" id="WP_016147531.1">
    <property type="nucleotide sequence ID" value="NZ_KB976103.1"/>
</dbReference>
<protein>
    <submittedName>
        <fullName evidence="1">Uncharacterized protein</fullName>
    </submittedName>
</protein>
<dbReference type="Proteomes" id="UP000013981">
    <property type="component" value="Unassembled WGS sequence"/>
</dbReference>
<comment type="caution">
    <text evidence="1">The sequence shown here is derived from an EMBL/GenBank/DDBJ whole genome shotgun (WGS) entry which is preliminary data.</text>
</comment>
<dbReference type="EMBL" id="AQOB01000004">
    <property type="protein sequence ID" value="EOQ38332.1"/>
    <property type="molecule type" value="Genomic_DNA"/>
</dbReference>
<keyword evidence="2" id="KW-1185">Reference proteome</keyword>